<protein>
    <submittedName>
        <fullName evidence="1">Uncharacterized protein</fullName>
    </submittedName>
</protein>
<gene>
    <name evidence="1" type="ORF">PGIGA_G00176320</name>
</gene>
<evidence type="ECO:0000313" key="1">
    <source>
        <dbReference type="EMBL" id="MCI4395086.1"/>
    </source>
</evidence>
<comment type="caution">
    <text evidence="1">The sequence shown here is derived from an EMBL/GenBank/DDBJ whole genome shotgun (WGS) entry which is preliminary data.</text>
</comment>
<accession>A0ACC5XVE5</accession>
<sequence length="303" mass="35206">MDKASPQKASGGDVLHQKSQTIAELEKLVNRLQNALVSLEEENLNSNKKLKAIQGQYYNLIAKCNEDETYLDNCGELEKEKPEVVKDQEVEERKSKEFNMREYEDIRKCNESLDWRYRHLVKEDSILNHDHLEKQQLVDEVVLLQEELTHLTEEHRKAKLMQTDDQKPFSDSTLEDTSPDIAVWLQKENRALRERLEKSYLVSIKALRRVENLKEQQAELERCLFTLQTEKFLLQDEVRKLHREYLHLSKSVKLQLREGTTSLPAERDVFSLAKNPGGSTHHSPPQRAGTFGAADDRAEKDSV</sequence>
<dbReference type="EMBL" id="CM040481">
    <property type="protein sequence ID" value="MCI4395086.1"/>
    <property type="molecule type" value="Genomic_DNA"/>
</dbReference>
<dbReference type="Proteomes" id="UP000829447">
    <property type="component" value="Linkage Group LG28"/>
</dbReference>
<proteinExistence type="predicted"/>
<evidence type="ECO:0000313" key="2">
    <source>
        <dbReference type="Proteomes" id="UP000829447"/>
    </source>
</evidence>
<organism evidence="1 2">
    <name type="scientific">Pangasianodon gigas</name>
    <name type="common">Mekong giant catfish</name>
    <name type="synonym">Pangasius gigas</name>
    <dbReference type="NCBI Taxonomy" id="30993"/>
    <lineage>
        <taxon>Eukaryota</taxon>
        <taxon>Metazoa</taxon>
        <taxon>Chordata</taxon>
        <taxon>Craniata</taxon>
        <taxon>Vertebrata</taxon>
        <taxon>Euteleostomi</taxon>
        <taxon>Actinopterygii</taxon>
        <taxon>Neopterygii</taxon>
        <taxon>Teleostei</taxon>
        <taxon>Ostariophysi</taxon>
        <taxon>Siluriformes</taxon>
        <taxon>Pangasiidae</taxon>
        <taxon>Pangasianodon</taxon>
    </lineage>
</organism>
<reference evidence="1 2" key="1">
    <citation type="journal article" date="2022" name="bioRxiv">
        <title>An ancient truncated duplication of the anti-Mullerian hormone receptor type 2 gene is a potential conserved master sex determinant in the Pangasiidae catfish family.</title>
        <authorList>
            <person name="Wen M."/>
            <person name="Pan Q."/>
            <person name="Jouanno E."/>
            <person name="Montfort J."/>
            <person name="Zahm M."/>
            <person name="Cabau C."/>
            <person name="Klopp C."/>
            <person name="Iampietro C."/>
            <person name="Roques C."/>
            <person name="Bouchez O."/>
            <person name="Castinel A."/>
            <person name="Donnadieu C."/>
            <person name="Parrinello H."/>
            <person name="Poncet C."/>
            <person name="Belmonte E."/>
            <person name="Gautier V."/>
            <person name="Avarre J.-C."/>
            <person name="Dugue R."/>
            <person name="Gustiano R."/>
            <person name="Ha T.T.T."/>
            <person name="Campet M."/>
            <person name="Sriphairoj K."/>
            <person name="Ribolli J."/>
            <person name="de Almeida F.L."/>
            <person name="Desvignes T."/>
            <person name="Postlethwait J.H."/>
            <person name="Bucao C.F."/>
            <person name="Robinson-Rechavi M."/>
            <person name="Bobe J."/>
            <person name="Herpin A."/>
            <person name="Guiguen Y."/>
        </authorList>
    </citation>
    <scope>NUCLEOTIDE SEQUENCE [LARGE SCALE GENOMIC DNA]</scope>
    <source>
        <strain evidence="1">YG-Dec2019</strain>
    </source>
</reference>
<name>A0ACC5XVE5_PANGG</name>
<keyword evidence="2" id="KW-1185">Reference proteome</keyword>